<dbReference type="InterPro" id="IPR019734">
    <property type="entry name" value="TPR_rpt"/>
</dbReference>
<comment type="function">
    <text evidence="15">In addition to promoting peroxisomal translocation of proteins containing a PTS1 peroxisomal targeting signal, mediates peroxisomal import of proteins containing a C-terminal PTS2-type peroxisomal targeting signal via its interaction with PEX7. Interaction with PEX7 only takes place when PEX7 is associated with cargo proteins containing a PTS2 peroxisomal targeting signal. PEX7 along with PTS2-containing cargo proteins are then translocated through the PEX13-PEX14 docking complex together with PEX5.</text>
</comment>
<evidence type="ECO:0000313" key="18">
    <source>
        <dbReference type="EMBL" id="CAB3370647.1"/>
    </source>
</evidence>
<dbReference type="SMART" id="SM00028">
    <property type="entry name" value="TPR"/>
    <property type="match status" value="4"/>
</dbReference>
<dbReference type="SUPFAM" id="SSF48452">
    <property type="entry name" value="TPR-like"/>
    <property type="match status" value="1"/>
</dbReference>
<evidence type="ECO:0000256" key="6">
    <source>
        <dbReference type="ARBA" id="ARBA00022490"/>
    </source>
</evidence>
<proteinExistence type="inferred from homology"/>
<reference evidence="18 19" key="1">
    <citation type="submission" date="2020-04" db="EMBL/GenBank/DDBJ databases">
        <authorList>
            <person name="Alioto T."/>
            <person name="Alioto T."/>
            <person name="Gomez Garrido J."/>
        </authorList>
    </citation>
    <scope>NUCLEOTIDE SEQUENCE [LARGE SCALE GENOMIC DNA]</scope>
</reference>
<comment type="subcellular location">
    <subcellularLocation>
        <location evidence="2">Cytoplasm</location>
        <location evidence="2">Cytosol</location>
    </subcellularLocation>
    <subcellularLocation>
        <location evidence="1">Peroxisome matrix</location>
    </subcellularLocation>
</comment>
<keyword evidence="19" id="KW-1185">Reference proteome</keyword>
<evidence type="ECO:0000256" key="16">
    <source>
        <dbReference type="ARBA" id="ARBA00046106"/>
    </source>
</evidence>
<sequence length="617" mass="69535">MALRELVESECGGANSLVRLTSHFVQDRAHKEDGLRHFPPHPEAIFGESSADQFVQEFLEESLVQRGIDVVPQTFHVDSLLREMREIESAQHNSLPPIPAPGVAQALADAETAGWAEQFSDTHNNFNELKIEEIWNEAGSSLKPIATEKNELGFGPSWTLEYLQPDEHDISTELENAWQEGSVENQEIRAQANELVTVIDNQRVQNSKFMQFMRDIGNGEVDIVDGKLDQDSKDTEAEAAHSWVKEFAEGQRQADLANGIVKEDDLWVNLQQEWEKSARDSGDITNWFEEFSSYYDPFKQYSFEKENPLLDNENPLDEGKRRLAEGDLPSAVLLFEAAVQKDENCAEAWQLLGTTQAENEQDPMAIPALKKCLQLDPGNLSALMALAVCYTNESYQNQACHALKDWLKGNPKYSDLVPPHTEEHPQKYEYITSLMTNDVHQEVHDLFLAAANRNPISDIDPDVQCGLGVLFNLSNEYDKAVDCFRAALEARPEDSRMWNRLGATLANGNRSEEAVDAYHRALELTPGFIRARYNVGITCVNLNAYKEAAEHFISALNIQASGKGVQGKSSWRSMSESIWSSLRLVVGLMERKDLFTLVDNRDLAKLNEVFKMNEELN</sequence>
<evidence type="ECO:0000256" key="12">
    <source>
        <dbReference type="ARBA" id="ARBA00023140"/>
    </source>
</evidence>
<organism evidence="18 19">
    <name type="scientific">Cloeon dipterum</name>
    <dbReference type="NCBI Taxonomy" id="197152"/>
    <lineage>
        <taxon>Eukaryota</taxon>
        <taxon>Metazoa</taxon>
        <taxon>Ecdysozoa</taxon>
        <taxon>Arthropoda</taxon>
        <taxon>Hexapoda</taxon>
        <taxon>Insecta</taxon>
        <taxon>Pterygota</taxon>
        <taxon>Palaeoptera</taxon>
        <taxon>Ephemeroptera</taxon>
        <taxon>Pisciforma</taxon>
        <taxon>Baetidae</taxon>
        <taxon>Cloeon</taxon>
    </lineage>
</organism>
<gene>
    <name evidence="18" type="ORF">CLODIP_2_CD08155</name>
</gene>
<dbReference type="Pfam" id="PF13432">
    <property type="entry name" value="TPR_16"/>
    <property type="match status" value="2"/>
</dbReference>
<evidence type="ECO:0000256" key="17">
    <source>
        <dbReference type="PROSITE-ProRule" id="PRU00339"/>
    </source>
</evidence>
<feature type="repeat" description="TPR" evidence="17">
    <location>
        <begin position="495"/>
        <end position="528"/>
    </location>
</feature>
<keyword evidence="7" id="KW-1017">Isopeptide bond</keyword>
<comment type="caution">
    <text evidence="18">The sequence shown here is derived from an EMBL/GenBank/DDBJ whole genome shotgun (WGS) entry which is preliminary data.</text>
</comment>
<feature type="repeat" description="TPR" evidence="17">
    <location>
        <begin position="346"/>
        <end position="379"/>
    </location>
</feature>
<evidence type="ECO:0000256" key="15">
    <source>
        <dbReference type="ARBA" id="ARBA00046072"/>
    </source>
</evidence>
<keyword evidence="6" id="KW-0963">Cytoplasm</keyword>
<dbReference type="FunFam" id="1.25.40.10:FF:000034">
    <property type="entry name" value="Peroxisomal biogenesis factor 5 isoform 1"/>
    <property type="match status" value="1"/>
</dbReference>
<keyword evidence="10" id="KW-0832">Ubl conjugation</keyword>
<dbReference type="GO" id="GO:0016560">
    <property type="term" value="P:protein import into peroxisome matrix, docking"/>
    <property type="evidence" value="ECO:0007669"/>
    <property type="project" value="TreeGrafter"/>
</dbReference>
<keyword evidence="9 17" id="KW-0802">TPR repeat</keyword>
<evidence type="ECO:0000256" key="7">
    <source>
        <dbReference type="ARBA" id="ARBA00022499"/>
    </source>
</evidence>
<dbReference type="AlphaFoldDB" id="A0A8S1CFQ5"/>
<evidence type="ECO:0000313" key="19">
    <source>
        <dbReference type="Proteomes" id="UP000494165"/>
    </source>
</evidence>
<dbReference type="Gene3D" id="1.25.40.10">
    <property type="entry name" value="Tetratricopeptide repeat domain"/>
    <property type="match status" value="1"/>
</dbReference>
<dbReference type="PANTHER" id="PTHR10130:SF0">
    <property type="entry name" value="GH08708P"/>
    <property type="match status" value="1"/>
</dbReference>
<feature type="repeat" description="TPR" evidence="17">
    <location>
        <begin position="461"/>
        <end position="494"/>
    </location>
</feature>
<dbReference type="GO" id="GO:0005052">
    <property type="term" value="F:peroxisome matrix targeting signal-1 binding"/>
    <property type="evidence" value="ECO:0007669"/>
    <property type="project" value="TreeGrafter"/>
</dbReference>
<accession>A0A8S1CFQ5</accession>
<keyword evidence="11" id="KW-0653">Protein transport</keyword>
<dbReference type="GO" id="GO:0005778">
    <property type="term" value="C:peroxisomal membrane"/>
    <property type="evidence" value="ECO:0007669"/>
    <property type="project" value="TreeGrafter"/>
</dbReference>
<dbReference type="EMBL" id="CADEPI010000053">
    <property type="protein sequence ID" value="CAB3370647.1"/>
    <property type="molecule type" value="Genomic_DNA"/>
</dbReference>
<dbReference type="Proteomes" id="UP000494165">
    <property type="component" value="Unassembled WGS sequence"/>
</dbReference>
<evidence type="ECO:0000256" key="11">
    <source>
        <dbReference type="ARBA" id="ARBA00022927"/>
    </source>
</evidence>
<dbReference type="InterPro" id="IPR011990">
    <property type="entry name" value="TPR-like_helical_dom_sf"/>
</dbReference>
<keyword evidence="12" id="KW-0576">Peroxisome</keyword>
<dbReference type="InterPro" id="IPR024111">
    <property type="entry name" value="PEX5/PEX5L"/>
</dbReference>
<dbReference type="PROSITE" id="PS50005">
    <property type="entry name" value="TPR"/>
    <property type="match status" value="3"/>
</dbReference>
<evidence type="ECO:0000256" key="13">
    <source>
        <dbReference type="ARBA" id="ARBA00030232"/>
    </source>
</evidence>
<name>A0A8S1CFQ5_9INSE</name>
<evidence type="ECO:0000256" key="8">
    <source>
        <dbReference type="ARBA" id="ARBA00022737"/>
    </source>
</evidence>
<dbReference type="GO" id="GO:0005782">
    <property type="term" value="C:peroxisomal matrix"/>
    <property type="evidence" value="ECO:0007669"/>
    <property type="project" value="UniProtKB-SubCell"/>
</dbReference>
<protein>
    <recommendedName>
        <fullName evidence="4">Peroxisomal targeting signal 1 receptor</fullName>
    </recommendedName>
    <alternativeName>
        <fullName evidence="13">PTS1-BP</fullName>
    </alternativeName>
    <alternativeName>
        <fullName evidence="14">Peroxin-5</fullName>
    </alternativeName>
</protein>
<dbReference type="GO" id="GO:0005829">
    <property type="term" value="C:cytosol"/>
    <property type="evidence" value="ECO:0007669"/>
    <property type="project" value="UniProtKB-SubCell"/>
</dbReference>
<evidence type="ECO:0000256" key="10">
    <source>
        <dbReference type="ARBA" id="ARBA00022843"/>
    </source>
</evidence>
<dbReference type="PANTHER" id="PTHR10130">
    <property type="entry name" value="PEROXISOMAL TARGETING SIGNAL 1 RECEPTOR PEX5"/>
    <property type="match status" value="1"/>
</dbReference>
<evidence type="ECO:0000256" key="4">
    <source>
        <dbReference type="ARBA" id="ARBA00018416"/>
    </source>
</evidence>
<dbReference type="OrthoDB" id="10006023at2759"/>
<evidence type="ECO:0000256" key="5">
    <source>
        <dbReference type="ARBA" id="ARBA00022448"/>
    </source>
</evidence>
<evidence type="ECO:0000256" key="1">
    <source>
        <dbReference type="ARBA" id="ARBA00004253"/>
    </source>
</evidence>
<keyword evidence="8" id="KW-0677">Repeat</keyword>
<evidence type="ECO:0000256" key="3">
    <source>
        <dbReference type="ARBA" id="ARBA00005348"/>
    </source>
</evidence>
<comment type="similarity">
    <text evidence="3">Belongs to the peroxisomal targeting signal receptor family.</text>
</comment>
<evidence type="ECO:0000256" key="14">
    <source>
        <dbReference type="ARBA" id="ARBA00032505"/>
    </source>
</evidence>
<comment type="function">
    <text evidence="16">Receptor that mediates peroxisomal import of proteins containing a C-terminal PTS1-type tripeptide peroxisomal targeting signal (SKL-type). Binds to cargo proteins containing a PTS1 peroxisomal targeting signal in the cytosol, and translocates them into the peroxisome matrix by passing through the PEX13-PEX14 docking complex along with cargo proteins. PEX5 receptor is then retrotranslocated into the cytosol, leading to release of bound cargo in the peroxisome matrix, and reset for a subsequent peroxisome import cycle.</text>
</comment>
<keyword evidence="5" id="KW-0813">Transport</keyword>
<evidence type="ECO:0000256" key="9">
    <source>
        <dbReference type="ARBA" id="ARBA00022803"/>
    </source>
</evidence>
<evidence type="ECO:0000256" key="2">
    <source>
        <dbReference type="ARBA" id="ARBA00004514"/>
    </source>
</evidence>